<dbReference type="AlphaFoldDB" id="A0A0F3PVH6"/>
<protein>
    <submittedName>
        <fullName evidence="1">Uncharacterized protein</fullName>
    </submittedName>
</protein>
<organism evidence="1 2">
    <name type="scientific">Anaplasma phagocytophilum str. ApWI1</name>
    <dbReference type="NCBI Taxonomy" id="1359155"/>
    <lineage>
        <taxon>Bacteria</taxon>
        <taxon>Pseudomonadati</taxon>
        <taxon>Pseudomonadota</taxon>
        <taxon>Alphaproteobacteria</taxon>
        <taxon>Rickettsiales</taxon>
        <taxon>Anaplasmataceae</taxon>
        <taxon>Anaplasma</taxon>
        <taxon>phagocytophilum group</taxon>
    </lineage>
</organism>
<proteinExistence type="predicted"/>
<gene>
    <name evidence="1" type="ORF">APHWI1_1384</name>
</gene>
<sequence length="51" mass="5877">MKMPDALLFLKTKNYVISFIVQIATRITKTFLLLLPLISCDMHHTEPGIFL</sequence>
<dbReference type="EMBL" id="LAOF01000001">
    <property type="protein sequence ID" value="KJV84370.1"/>
    <property type="molecule type" value="Genomic_DNA"/>
</dbReference>
<comment type="caution">
    <text evidence="1">The sequence shown here is derived from an EMBL/GenBank/DDBJ whole genome shotgun (WGS) entry which is preliminary data.</text>
</comment>
<dbReference type="PATRIC" id="fig|1359155.3.peg.1403"/>
<evidence type="ECO:0000313" key="1">
    <source>
        <dbReference type="EMBL" id="KJV84370.1"/>
    </source>
</evidence>
<dbReference type="Proteomes" id="UP000033622">
    <property type="component" value="Unassembled WGS sequence"/>
</dbReference>
<accession>A0A0F3PVH6</accession>
<name>A0A0F3PVH6_ANAPH</name>
<evidence type="ECO:0000313" key="2">
    <source>
        <dbReference type="Proteomes" id="UP000033622"/>
    </source>
</evidence>
<reference evidence="1 2" key="1">
    <citation type="submission" date="2015-01" db="EMBL/GenBank/DDBJ databases">
        <title>Genome Sequencing of Rickettsiales.</title>
        <authorList>
            <person name="Daugherty S.C."/>
            <person name="Su Q."/>
            <person name="Abolude K."/>
            <person name="Beier-Sexton M."/>
            <person name="Carlyon J.A."/>
            <person name="Carter R."/>
            <person name="Day N.P."/>
            <person name="Dumler S.J."/>
            <person name="Dyachenko V."/>
            <person name="Godinez A."/>
            <person name="Kurtti T.J."/>
            <person name="Lichay M."/>
            <person name="Mullins K.E."/>
            <person name="Ott S."/>
            <person name="Pappas-Brown V."/>
            <person name="Paris D.H."/>
            <person name="Patel P."/>
            <person name="Richards A.L."/>
            <person name="Sadzewicz L."/>
            <person name="Sears K."/>
            <person name="Seidman D."/>
            <person name="Sengamalay N."/>
            <person name="Stenos J."/>
            <person name="Tallon L.J."/>
            <person name="Vincent G."/>
            <person name="Fraser C.M."/>
            <person name="Munderloh U."/>
            <person name="Dunning-Hotopp J.C."/>
        </authorList>
    </citation>
    <scope>NUCLEOTIDE SEQUENCE [LARGE SCALE GENOMIC DNA]</scope>
    <source>
        <strain evidence="1 2">ApWI1</strain>
    </source>
</reference>